<gene>
    <name evidence="2" type="ORF">F2Q70_00038994</name>
</gene>
<proteinExistence type="predicted"/>
<protein>
    <submittedName>
        <fullName evidence="2">Uncharacterized protein</fullName>
    </submittedName>
</protein>
<dbReference type="EMBL" id="QGKY02000190">
    <property type="protein sequence ID" value="KAF2590832.1"/>
    <property type="molecule type" value="Genomic_DNA"/>
</dbReference>
<evidence type="ECO:0000256" key="1">
    <source>
        <dbReference type="SAM" id="MobiDB-lite"/>
    </source>
</evidence>
<comment type="caution">
    <text evidence="2">The sequence shown here is derived from an EMBL/GenBank/DDBJ whole genome shotgun (WGS) entry which is preliminary data.</text>
</comment>
<feature type="region of interest" description="Disordered" evidence="1">
    <location>
        <begin position="101"/>
        <end position="125"/>
    </location>
</feature>
<name>A0A8S9K9R7_BRACR</name>
<evidence type="ECO:0000313" key="2">
    <source>
        <dbReference type="EMBL" id="KAF2590832.1"/>
    </source>
</evidence>
<sequence>MSSKENGKLDYNDNAEFNVSSTAFFICLHHLCLPNQNVNNSGERYASAQIESSYPTVFTTPGLGLDELEQLERPGYTSQEVMLLETNRDLKRKSEETEAALNQSLWGASSSAEHSQQQQQQGMSSYQANFSMQELIFFRPLQGM</sequence>
<dbReference type="AlphaFoldDB" id="A0A8S9K9R7"/>
<organism evidence="2">
    <name type="scientific">Brassica cretica</name>
    <name type="common">Mustard</name>
    <dbReference type="NCBI Taxonomy" id="69181"/>
    <lineage>
        <taxon>Eukaryota</taxon>
        <taxon>Viridiplantae</taxon>
        <taxon>Streptophyta</taxon>
        <taxon>Embryophyta</taxon>
        <taxon>Tracheophyta</taxon>
        <taxon>Spermatophyta</taxon>
        <taxon>Magnoliopsida</taxon>
        <taxon>eudicotyledons</taxon>
        <taxon>Gunneridae</taxon>
        <taxon>Pentapetalae</taxon>
        <taxon>rosids</taxon>
        <taxon>malvids</taxon>
        <taxon>Brassicales</taxon>
        <taxon>Brassicaceae</taxon>
        <taxon>Brassiceae</taxon>
        <taxon>Brassica</taxon>
    </lineage>
</organism>
<accession>A0A8S9K9R7</accession>
<reference evidence="2" key="1">
    <citation type="submission" date="2019-12" db="EMBL/GenBank/DDBJ databases">
        <title>Genome sequencing and annotation of Brassica cretica.</title>
        <authorList>
            <person name="Studholme D.J."/>
            <person name="Sarris P.F."/>
        </authorList>
    </citation>
    <scope>NUCLEOTIDE SEQUENCE</scope>
    <source>
        <strain evidence="2">PFS-102/07</strain>
        <tissue evidence="2">Leaf</tissue>
    </source>
</reference>
<feature type="compositionally biased region" description="Low complexity" evidence="1">
    <location>
        <begin position="109"/>
        <end position="125"/>
    </location>
</feature>